<evidence type="ECO:0000259" key="3">
    <source>
        <dbReference type="SMART" id="SM00822"/>
    </source>
</evidence>
<accession>A0ABR1YGS1</accession>
<organism evidence="4 5">
    <name type="scientific">Phyllosticta capitalensis</name>
    <dbReference type="NCBI Taxonomy" id="121624"/>
    <lineage>
        <taxon>Eukaryota</taxon>
        <taxon>Fungi</taxon>
        <taxon>Dikarya</taxon>
        <taxon>Ascomycota</taxon>
        <taxon>Pezizomycotina</taxon>
        <taxon>Dothideomycetes</taxon>
        <taxon>Dothideomycetes incertae sedis</taxon>
        <taxon>Botryosphaeriales</taxon>
        <taxon>Phyllostictaceae</taxon>
        <taxon>Phyllosticta</taxon>
    </lineage>
</organism>
<name>A0ABR1YGS1_9PEZI</name>
<dbReference type="PANTHER" id="PTHR43658">
    <property type="entry name" value="SHORT-CHAIN DEHYDROGENASE/REDUCTASE"/>
    <property type="match status" value="1"/>
</dbReference>
<dbReference type="Gene3D" id="3.40.50.720">
    <property type="entry name" value="NAD(P)-binding Rossmann-like Domain"/>
    <property type="match status" value="1"/>
</dbReference>
<dbReference type="Proteomes" id="UP001492380">
    <property type="component" value="Unassembled WGS sequence"/>
</dbReference>
<dbReference type="InterPro" id="IPR036291">
    <property type="entry name" value="NAD(P)-bd_dom_sf"/>
</dbReference>
<dbReference type="InterPro" id="IPR057326">
    <property type="entry name" value="KR_dom"/>
</dbReference>
<dbReference type="PANTHER" id="PTHR43658:SF8">
    <property type="entry name" value="17-BETA-HYDROXYSTEROID DEHYDROGENASE 14-RELATED"/>
    <property type="match status" value="1"/>
</dbReference>
<proteinExistence type="predicted"/>
<protein>
    <recommendedName>
        <fullName evidence="3">Ketoreductase domain-containing protein</fullName>
    </recommendedName>
</protein>
<dbReference type="SMART" id="SM00822">
    <property type="entry name" value="PKS_KR"/>
    <property type="match status" value="1"/>
</dbReference>
<dbReference type="PRINTS" id="PR00081">
    <property type="entry name" value="GDHRDH"/>
</dbReference>
<evidence type="ECO:0000256" key="1">
    <source>
        <dbReference type="ARBA" id="ARBA00022857"/>
    </source>
</evidence>
<evidence type="ECO:0000313" key="5">
    <source>
        <dbReference type="Proteomes" id="UP001492380"/>
    </source>
</evidence>
<dbReference type="SUPFAM" id="SSF51735">
    <property type="entry name" value="NAD(P)-binding Rossmann-fold domains"/>
    <property type="match status" value="1"/>
</dbReference>
<dbReference type="EMBL" id="JBBWRZ010000009">
    <property type="protein sequence ID" value="KAK8228839.1"/>
    <property type="molecule type" value="Genomic_DNA"/>
</dbReference>
<dbReference type="InterPro" id="IPR020904">
    <property type="entry name" value="Sc_DH/Rdtase_CS"/>
</dbReference>
<comment type="caution">
    <text evidence="4">The sequence shown here is derived from an EMBL/GenBank/DDBJ whole genome shotgun (WGS) entry which is preliminary data.</text>
</comment>
<keyword evidence="2" id="KW-0560">Oxidoreductase</keyword>
<dbReference type="PROSITE" id="PS00061">
    <property type="entry name" value="ADH_SHORT"/>
    <property type="match status" value="1"/>
</dbReference>
<reference evidence="4 5" key="1">
    <citation type="submission" date="2024-04" db="EMBL/GenBank/DDBJ databases">
        <title>Phyllosticta paracitricarpa is synonymous to the EU quarantine fungus P. citricarpa based on phylogenomic analyses.</title>
        <authorList>
            <consortium name="Lawrence Berkeley National Laboratory"/>
            <person name="Van Ingen-Buijs V.A."/>
            <person name="Van Westerhoven A.C."/>
            <person name="Haridas S."/>
            <person name="Skiadas P."/>
            <person name="Martin F."/>
            <person name="Groenewald J.Z."/>
            <person name="Crous P.W."/>
            <person name="Seidl M.F."/>
        </authorList>
    </citation>
    <scope>NUCLEOTIDE SEQUENCE [LARGE SCALE GENOMIC DNA]</scope>
    <source>
        <strain evidence="4 5">CBS 123374</strain>
    </source>
</reference>
<evidence type="ECO:0000313" key="4">
    <source>
        <dbReference type="EMBL" id="KAK8228839.1"/>
    </source>
</evidence>
<gene>
    <name evidence="4" type="ORF">HDK90DRAFT_557054</name>
</gene>
<evidence type="ECO:0000256" key="2">
    <source>
        <dbReference type="ARBA" id="ARBA00023002"/>
    </source>
</evidence>
<feature type="domain" description="Ketoreductase" evidence="3">
    <location>
        <begin position="6"/>
        <end position="203"/>
    </location>
</feature>
<sequence>MQIRGRLFLISGGASGLGRATAQDLHAHGAFVSVLDLQREAGMELASQLGPERFRFYETDITNSDSIAAAVKGSVEWAKEQQVPLGGVLAAAGTGNAALIINKKNEPVPLSEFDYILKLNLRGTVDLIRQVVPHMTNNAPFGPDSERGVIIMVSSSTAFEGQMGHSAYAASKGAILSMTLPLAREFGRFGIRVMSIAPAWFETKMTARLNESARKNLAKGFEFPKRPGKPEDFALLVRQIVENGMLNGEVIRLDGATRIPSKM</sequence>
<keyword evidence="5" id="KW-1185">Reference proteome</keyword>
<dbReference type="Pfam" id="PF00106">
    <property type="entry name" value="adh_short"/>
    <property type="match status" value="1"/>
</dbReference>
<keyword evidence="1" id="KW-0521">NADP</keyword>
<dbReference type="InterPro" id="IPR002347">
    <property type="entry name" value="SDR_fam"/>
</dbReference>